<dbReference type="SUPFAM" id="SSF50022">
    <property type="entry name" value="ISP domain"/>
    <property type="match status" value="1"/>
</dbReference>
<dbReference type="EMBL" id="CP017478">
    <property type="protein sequence ID" value="AOW21575.1"/>
    <property type="molecule type" value="Genomic_DNA"/>
</dbReference>
<name>A0A1D8PAK9_9FLAO</name>
<gene>
    <name evidence="1" type="ORF">LPB138_13200</name>
</gene>
<dbReference type="Gene3D" id="2.102.10.10">
    <property type="entry name" value="Rieske [2Fe-2S] iron-sulphur domain"/>
    <property type="match status" value="1"/>
</dbReference>
<evidence type="ECO:0008006" key="3">
    <source>
        <dbReference type="Google" id="ProtNLM"/>
    </source>
</evidence>
<dbReference type="AlphaFoldDB" id="A0A1D8PAK9"/>
<accession>A0A1D8PAK9</accession>
<dbReference type="KEGG" id="lul:LPB138_13200"/>
<dbReference type="Proteomes" id="UP000176050">
    <property type="component" value="Chromosome"/>
</dbReference>
<organism evidence="1 2">
    <name type="scientific">Urechidicola croceus</name>
    <dbReference type="NCBI Taxonomy" id="1850246"/>
    <lineage>
        <taxon>Bacteria</taxon>
        <taxon>Pseudomonadati</taxon>
        <taxon>Bacteroidota</taxon>
        <taxon>Flavobacteriia</taxon>
        <taxon>Flavobacteriales</taxon>
        <taxon>Flavobacteriaceae</taxon>
        <taxon>Urechidicola</taxon>
    </lineage>
</organism>
<reference evidence="1 2" key="1">
    <citation type="submission" date="2016-10" db="EMBL/GenBank/DDBJ databases">
        <title>Lutibacter sp. LPB0138, isolated from marine gastropod.</title>
        <authorList>
            <person name="Kim E."/>
            <person name="Yi H."/>
        </authorList>
    </citation>
    <scope>NUCLEOTIDE SEQUENCE [LARGE SCALE GENOMIC DNA]</scope>
    <source>
        <strain evidence="1 2">LPB0138</strain>
    </source>
</reference>
<evidence type="ECO:0000313" key="1">
    <source>
        <dbReference type="EMBL" id="AOW21575.1"/>
    </source>
</evidence>
<protein>
    <recommendedName>
        <fullName evidence="3">Rieske domain-containing protein</fullName>
    </recommendedName>
</protein>
<proteinExistence type="predicted"/>
<dbReference type="InterPro" id="IPR036922">
    <property type="entry name" value="Rieske_2Fe-2S_sf"/>
</dbReference>
<evidence type="ECO:0000313" key="2">
    <source>
        <dbReference type="Proteomes" id="UP000176050"/>
    </source>
</evidence>
<dbReference type="STRING" id="1850246.LPB138_13200"/>
<keyword evidence="2" id="KW-1185">Reference proteome</keyword>
<dbReference type="PROSITE" id="PS51257">
    <property type="entry name" value="PROKAR_LIPOPROTEIN"/>
    <property type="match status" value="1"/>
</dbReference>
<dbReference type="GO" id="GO:0051537">
    <property type="term" value="F:2 iron, 2 sulfur cluster binding"/>
    <property type="evidence" value="ECO:0007669"/>
    <property type="project" value="InterPro"/>
</dbReference>
<sequence length="135" mass="14887">MRNFFCFLLLLTFISCESDGNNQFCDIINNQTINLANPEFINLQVPAGWNYANGGPKGLILYNFGSSFKAFSRECPQLSCSNKMTVENDIKMVCPCDGAQFSILDGSPQTSGITNSVCEFRVIQVSGTVLNVTNY</sequence>